<proteinExistence type="inferred from homology"/>
<keyword evidence="7 10" id="KW-0472">Membrane</keyword>
<dbReference type="InterPro" id="IPR002010">
    <property type="entry name" value="T3SS_IM_R"/>
</dbReference>
<dbReference type="Proteomes" id="UP001068379">
    <property type="component" value="Unassembled WGS sequence"/>
</dbReference>
<name>A0ABT4M948_9BURK</name>
<dbReference type="Pfam" id="PF01311">
    <property type="entry name" value="Bac_export_1"/>
    <property type="match status" value="1"/>
</dbReference>
<evidence type="ECO:0000313" key="11">
    <source>
        <dbReference type="EMBL" id="MCZ4330641.1"/>
    </source>
</evidence>
<keyword evidence="12" id="KW-1185">Reference proteome</keyword>
<gene>
    <name evidence="11" type="primary">fliR</name>
    <name evidence="11" type="ORF">O4H32_11835</name>
</gene>
<dbReference type="EMBL" id="JAPWHE010000009">
    <property type="protein sequence ID" value="MCZ4330641.1"/>
    <property type="molecule type" value="Genomic_DNA"/>
</dbReference>
<comment type="subcellular location">
    <subcellularLocation>
        <location evidence="10">Cell membrane</location>
        <topology evidence="10">Multi-pass membrane protein</topology>
    </subcellularLocation>
    <subcellularLocation>
        <location evidence="10">Bacterial flagellum basal body</location>
    </subcellularLocation>
</comment>
<keyword evidence="11" id="KW-0282">Flagellum</keyword>
<comment type="function">
    <text evidence="1 10">Role in flagellar biosynthesis.</text>
</comment>
<protein>
    <recommendedName>
        <fullName evidence="3 9">Flagellar biosynthetic protein FliR</fullName>
    </recommendedName>
</protein>
<feature type="transmembrane region" description="Helical" evidence="10">
    <location>
        <begin position="179"/>
        <end position="201"/>
    </location>
</feature>
<feature type="transmembrane region" description="Helical" evidence="10">
    <location>
        <begin position="67"/>
        <end position="88"/>
    </location>
</feature>
<sequence>MISFQIDQLYDWINGLLWPLFRIAGLVALAPVFSESSVPMRVKIGVSVAITLVAAPLIGTMPDVAPASWSGLLIAVQQVLIGMALGLCMRLVFTAVMMAGEFVGLKMGLAFASFFDPATGANTAVLSRLINLVAMLTFLAVNGHLLMLDGLIRTFDLLPVGAPLMADGWGALLDWSAQLWISGTLLALPLVIVLLTINLAMGILNRTAQQLSVFAIGFPISLTTGLITLAIVLPQSDDFLASLFESGYQAMARIARGFAGL</sequence>
<evidence type="ECO:0000256" key="6">
    <source>
        <dbReference type="ARBA" id="ARBA00022989"/>
    </source>
</evidence>
<evidence type="ECO:0000256" key="9">
    <source>
        <dbReference type="NCBIfam" id="TIGR01400"/>
    </source>
</evidence>
<keyword evidence="6 10" id="KW-1133">Transmembrane helix</keyword>
<feature type="transmembrane region" description="Helical" evidence="10">
    <location>
        <begin position="12"/>
        <end position="32"/>
    </location>
</feature>
<dbReference type="RefSeq" id="WP_269359403.1">
    <property type="nucleotide sequence ID" value="NZ_JAPWHE010000009.1"/>
</dbReference>
<keyword evidence="11" id="KW-0969">Cilium</keyword>
<evidence type="ECO:0000256" key="5">
    <source>
        <dbReference type="ARBA" id="ARBA00022692"/>
    </source>
</evidence>
<dbReference type="PRINTS" id="PR00953">
    <property type="entry name" value="TYPE3IMRPROT"/>
</dbReference>
<evidence type="ECO:0000256" key="10">
    <source>
        <dbReference type="RuleBase" id="RU362071"/>
    </source>
</evidence>
<comment type="caution">
    <text evidence="11">The sequence shown here is derived from an EMBL/GenBank/DDBJ whole genome shotgun (WGS) entry which is preliminary data.</text>
</comment>
<accession>A0ABT4M948</accession>
<dbReference type="NCBIfam" id="TIGR01400">
    <property type="entry name" value="fliR"/>
    <property type="match status" value="1"/>
</dbReference>
<evidence type="ECO:0000256" key="8">
    <source>
        <dbReference type="ARBA" id="ARBA00023143"/>
    </source>
</evidence>
<evidence type="ECO:0000256" key="4">
    <source>
        <dbReference type="ARBA" id="ARBA00022475"/>
    </source>
</evidence>
<evidence type="ECO:0000256" key="3">
    <source>
        <dbReference type="ARBA" id="ARBA00021717"/>
    </source>
</evidence>
<keyword evidence="4 10" id="KW-1003">Cell membrane</keyword>
<dbReference type="PANTHER" id="PTHR30065">
    <property type="entry name" value="FLAGELLAR BIOSYNTHETIC PROTEIN FLIR"/>
    <property type="match status" value="1"/>
</dbReference>
<feature type="transmembrane region" description="Helical" evidence="10">
    <location>
        <begin position="44"/>
        <end position="61"/>
    </location>
</feature>
<dbReference type="PANTHER" id="PTHR30065:SF8">
    <property type="entry name" value="FLAGELLAR BIOSYNTHETIC PROTEIN FLIR"/>
    <property type="match status" value="1"/>
</dbReference>
<dbReference type="InterPro" id="IPR006303">
    <property type="entry name" value="FliR"/>
</dbReference>
<evidence type="ECO:0000256" key="1">
    <source>
        <dbReference type="ARBA" id="ARBA00002578"/>
    </source>
</evidence>
<keyword evidence="8 10" id="KW-0975">Bacterial flagellum</keyword>
<comment type="similarity">
    <text evidence="2 10">Belongs to the FliR/MopE/SpaR family.</text>
</comment>
<keyword evidence="11" id="KW-0966">Cell projection</keyword>
<reference evidence="11" key="1">
    <citation type="submission" date="2022-12" db="EMBL/GenBank/DDBJ databases">
        <title>Bacterial isolates from different developmental stages of Nematostella vectensis.</title>
        <authorList>
            <person name="Fraune S."/>
        </authorList>
    </citation>
    <scope>NUCLEOTIDE SEQUENCE</scope>
    <source>
        <strain evidence="11">G21619-S1</strain>
    </source>
</reference>
<evidence type="ECO:0000256" key="2">
    <source>
        <dbReference type="ARBA" id="ARBA00009772"/>
    </source>
</evidence>
<evidence type="ECO:0000256" key="7">
    <source>
        <dbReference type="ARBA" id="ARBA00023136"/>
    </source>
</evidence>
<organism evidence="11 12">
    <name type="scientific">Castellaniella denitrificans</name>
    <dbReference type="NCBI Taxonomy" id="56119"/>
    <lineage>
        <taxon>Bacteria</taxon>
        <taxon>Pseudomonadati</taxon>
        <taxon>Pseudomonadota</taxon>
        <taxon>Betaproteobacteria</taxon>
        <taxon>Burkholderiales</taxon>
        <taxon>Alcaligenaceae</taxon>
        <taxon>Castellaniella</taxon>
    </lineage>
</organism>
<keyword evidence="5 10" id="KW-0812">Transmembrane</keyword>
<feature type="transmembrane region" description="Helical" evidence="10">
    <location>
        <begin position="127"/>
        <end position="148"/>
    </location>
</feature>
<evidence type="ECO:0000313" key="12">
    <source>
        <dbReference type="Proteomes" id="UP001068379"/>
    </source>
</evidence>
<feature type="transmembrane region" description="Helical" evidence="10">
    <location>
        <begin position="213"/>
        <end position="233"/>
    </location>
</feature>